<feature type="domain" description="Protein kinase" evidence="9">
    <location>
        <begin position="147"/>
        <end position="396"/>
    </location>
</feature>
<keyword evidence="4" id="KW-0547">Nucleotide-binding</keyword>
<evidence type="ECO:0000256" key="6">
    <source>
        <dbReference type="ARBA" id="ARBA00022840"/>
    </source>
</evidence>
<evidence type="ECO:0000313" key="11">
    <source>
        <dbReference type="Proteomes" id="UP000326565"/>
    </source>
</evidence>
<dbReference type="GO" id="GO:0005829">
    <property type="term" value="C:cytosol"/>
    <property type="evidence" value="ECO:0007669"/>
    <property type="project" value="TreeGrafter"/>
</dbReference>
<dbReference type="Gene3D" id="1.10.510.10">
    <property type="entry name" value="Transferase(Phosphotransferase) domain 1"/>
    <property type="match status" value="1"/>
</dbReference>
<dbReference type="OrthoDB" id="6513151at2759"/>
<dbReference type="EMBL" id="ML732371">
    <property type="protein sequence ID" value="KAB8068819.1"/>
    <property type="molecule type" value="Genomic_DNA"/>
</dbReference>
<dbReference type="InterPro" id="IPR000719">
    <property type="entry name" value="Prot_kinase_dom"/>
</dbReference>
<dbReference type="EC" id="2.7.11.1" evidence="1"/>
<evidence type="ECO:0000256" key="8">
    <source>
        <dbReference type="ARBA" id="ARBA00048679"/>
    </source>
</evidence>
<reference evidence="10 11" key="1">
    <citation type="submission" date="2019-04" db="EMBL/GenBank/DDBJ databases">
        <title>Friends and foes A comparative genomics study of 23 Aspergillus species from section Flavi.</title>
        <authorList>
            <consortium name="DOE Joint Genome Institute"/>
            <person name="Kjaerbolling I."/>
            <person name="Vesth T."/>
            <person name="Frisvad J.C."/>
            <person name="Nybo J.L."/>
            <person name="Theobald S."/>
            <person name="Kildgaard S."/>
            <person name="Isbrandt T."/>
            <person name="Kuo A."/>
            <person name="Sato A."/>
            <person name="Lyhne E.K."/>
            <person name="Kogle M.E."/>
            <person name="Wiebenga A."/>
            <person name="Kun R.S."/>
            <person name="Lubbers R.J."/>
            <person name="Makela M.R."/>
            <person name="Barry K."/>
            <person name="Chovatia M."/>
            <person name="Clum A."/>
            <person name="Daum C."/>
            <person name="Haridas S."/>
            <person name="He G."/>
            <person name="LaButti K."/>
            <person name="Lipzen A."/>
            <person name="Mondo S."/>
            <person name="Riley R."/>
            <person name="Salamov A."/>
            <person name="Simmons B.A."/>
            <person name="Magnuson J.K."/>
            <person name="Henrissat B."/>
            <person name="Mortensen U.H."/>
            <person name="Larsen T.O."/>
            <person name="Devries R.P."/>
            <person name="Grigoriev I.V."/>
            <person name="Machida M."/>
            <person name="Baker S.E."/>
            <person name="Andersen M.R."/>
        </authorList>
    </citation>
    <scope>NUCLEOTIDE SEQUENCE [LARGE SCALE GENOMIC DNA]</scope>
    <source>
        <strain evidence="10 11">CBS 151.66</strain>
    </source>
</reference>
<evidence type="ECO:0000256" key="5">
    <source>
        <dbReference type="ARBA" id="ARBA00022777"/>
    </source>
</evidence>
<evidence type="ECO:0000259" key="9">
    <source>
        <dbReference type="PROSITE" id="PS50011"/>
    </source>
</evidence>
<keyword evidence="5 10" id="KW-0418">Kinase</keyword>
<protein>
    <recommendedName>
        <fullName evidence="1">non-specific serine/threonine protein kinase</fullName>
        <ecNumber evidence="1">2.7.11.1</ecNumber>
    </recommendedName>
</protein>
<dbReference type="PANTHER" id="PTHR24343:SF558">
    <property type="entry name" value="PROTEIN KINASE DOMAIN-CONTAINING PROTEIN"/>
    <property type="match status" value="1"/>
</dbReference>
<evidence type="ECO:0000256" key="2">
    <source>
        <dbReference type="ARBA" id="ARBA00022527"/>
    </source>
</evidence>
<dbReference type="AlphaFoldDB" id="A0A5N5WKL6"/>
<dbReference type="Proteomes" id="UP000326565">
    <property type="component" value="Unassembled WGS sequence"/>
</dbReference>
<evidence type="ECO:0000256" key="1">
    <source>
        <dbReference type="ARBA" id="ARBA00012513"/>
    </source>
</evidence>
<organism evidence="10 11">
    <name type="scientific">Aspergillus leporis</name>
    <dbReference type="NCBI Taxonomy" id="41062"/>
    <lineage>
        <taxon>Eukaryota</taxon>
        <taxon>Fungi</taxon>
        <taxon>Dikarya</taxon>
        <taxon>Ascomycota</taxon>
        <taxon>Pezizomycotina</taxon>
        <taxon>Eurotiomycetes</taxon>
        <taxon>Eurotiomycetidae</taxon>
        <taxon>Eurotiales</taxon>
        <taxon>Aspergillaceae</taxon>
        <taxon>Aspergillus</taxon>
        <taxon>Aspergillus subgen. Circumdati</taxon>
    </lineage>
</organism>
<proteinExistence type="predicted"/>
<dbReference type="GO" id="GO:0005524">
    <property type="term" value="F:ATP binding"/>
    <property type="evidence" value="ECO:0007669"/>
    <property type="project" value="UniProtKB-KW"/>
</dbReference>
<dbReference type="Pfam" id="PF00069">
    <property type="entry name" value="Pkinase"/>
    <property type="match status" value="1"/>
</dbReference>
<dbReference type="PROSITE" id="PS00108">
    <property type="entry name" value="PROTEIN_KINASE_ST"/>
    <property type="match status" value="1"/>
</dbReference>
<evidence type="ECO:0000313" key="10">
    <source>
        <dbReference type="EMBL" id="KAB8068819.1"/>
    </source>
</evidence>
<dbReference type="SUPFAM" id="SSF56112">
    <property type="entry name" value="Protein kinase-like (PK-like)"/>
    <property type="match status" value="1"/>
</dbReference>
<evidence type="ECO:0000256" key="3">
    <source>
        <dbReference type="ARBA" id="ARBA00022679"/>
    </source>
</evidence>
<dbReference type="InterPro" id="IPR011009">
    <property type="entry name" value="Kinase-like_dom_sf"/>
</dbReference>
<dbReference type="InterPro" id="IPR008271">
    <property type="entry name" value="Ser/Thr_kinase_AS"/>
</dbReference>
<keyword evidence="3" id="KW-0808">Transferase</keyword>
<keyword evidence="11" id="KW-1185">Reference proteome</keyword>
<evidence type="ECO:0000256" key="4">
    <source>
        <dbReference type="ARBA" id="ARBA00022741"/>
    </source>
</evidence>
<gene>
    <name evidence="10" type="ORF">BDV29DRAFT_183845</name>
</gene>
<name>A0A5N5WKL6_9EURO</name>
<keyword evidence="2" id="KW-0723">Serine/threonine-protein kinase</keyword>
<evidence type="ECO:0000256" key="7">
    <source>
        <dbReference type="ARBA" id="ARBA00047899"/>
    </source>
</evidence>
<comment type="catalytic activity">
    <reaction evidence="7">
        <text>L-threonyl-[protein] + ATP = O-phospho-L-threonyl-[protein] + ADP + H(+)</text>
        <dbReference type="Rhea" id="RHEA:46608"/>
        <dbReference type="Rhea" id="RHEA-COMP:11060"/>
        <dbReference type="Rhea" id="RHEA-COMP:11605"/>
        <dbReference type="ChEBI" id="CHEBI:15378"/>
        <dbReference type="ChEBI" id="CHEBI:30013"/>
        <dbReference type="ChEBI" id="CHEBI:30616"/>
        <dbReference type="ChEBI" id="CHEBI:61977"/>
        <dbReference type="ChEBI" id="CHEBI:456216"/>
        <dbReference type="EC" id="2.7.11.1"/>
    </reaction>
</comment>
<dbReference type="SMART" id="SM00220">
    <property type="entry name" value="S_TKc"/>
    <property type="match status" value="1"/>
</dbReference>
<comment type="catalytic activity">
    <reaction evidence="8">
        <text>L-seryl-[protein] + ATP = O-phospho-L-seryl-[protein] + ADP + H(+)</text>
        <dbReference type="Rhea" id="RHEA:17989"/>
        <dbReference type="Rhea" id="RHEA-COMP:9863"/>
        <dbReference type="Rhea" id="RHEA-COMP:11604"/>
        <dbReference type="ChEBI" id="CHEBI:15378"/>
        <dbReference type="ChEBI" id="CHEBI:29999"/>
        <dbReference type="ChEBI" id="CHEBI:30616"/>
        <dbReference type="ChEBI" id="CHEBI:83421"/>
        <dbReference type="ChEBI" id="CHEBI:456216"/>
        <dbReference type="EC" id="2.7.11.1"/>
    </reaction>
</comment>
<dbReference type="GO" id="GO:0004674">
    <property type="term" value="F:protein serine/threonine kinase activity"/>
    <property type="evidence" value="ECO:0007669"/>
    <property type="project" value="UniProtKB-KW"/>
</dbReference>
<accession>A0A5N5WKL6</accession>
<sequence length="396" mass="45816">MPRCLQPVLQLFLKPLDFVTFERKHDCGLNQALLTQNLATQEALELTEGQFPIPRDVNRMKASKGKIFAQSNGKHYHYLASLKLKKRISKWKWNRLWARICIESKDEQSTDSGRLHTHTEWNQWIERLLDGGSTLDDNMKLITQKYGDIRRIAGFGAFGVVLLSHKKQECNPSIDRYYALKVFRRRPQQPESEYHRHISSEFSIASSLQHWNIVRAFELLPVGHGNLCECMEYCSGGDLYSLLVASGPLEKAEADCFFKQLMRGICYMHEMGIAHRDLKPENLLFSSRGCLKISDFGNAECFRFAWEEQVHMSNKRCGSGPYISPEQYRSGEFDPRSVDIWAAGIVYVAMRTGRHPWKIATDDDEFFMEYVEDCRVGRRNFIIEDICNVRFSTSSS</sequence>
<dbReference type="GO" id="GO:0030003">
    <property type="term" value="P:intracellular monoatomic cation homeostasis"/>
    <property type="evidence" value="ECO:0007669"/>
    <property type="project" value="TreeGrafter"/>
</dbReference>
<dbReference type="PANTHER" id="PTHR24343">
    <property type="entry name" value="SERINE/THREONINE KINASE"/>
    <property type="match status" value="1"/>
</dbReference>
<keyword evidence="6" id="KW-0067">ATP-binding</keyword>
<dbReference type="PROSITE" id="PS50011">
    <property type="entry name" value="PROTEIN_KINASE_DOM"/>
    <property type="match status" value="1"/>
</dbReference>